<name>A0ACB0ZTT0_MELEN</name>
<dbReference type="Proteomes" id="UP001497535">
    <property type="component" value="Unassembled WGS sequence"/>
</dbReference>
<accession>A0ACB0ZTT0</accession>
<proteinExistence type="predicted"/>
<reference evidence="1" key="1">
    <citation type="submission" date="2023-11" db="EMBL/GenBank/DDBJ databases">
        <authorList>
            <person name="Poullet M."/>
        </authorList>
    </citation>
    <scope>NUCLEOTIDE SEQUENCE</scope>
    <source>
        <strain evidence="1">E1834</strain>
    </source>
</reference>
<sequence>MEKSICRLQLHLRNLLDAIENKFSATASQKTRNPQLRPALLYIYQCASTTKIAAAKTTINCSSSNSSPPKI</sequence>
<keyword evidence="2" id="KW-1185">Reference proteome</keyword>
<evidence type="ECO:0000313" key="2">
    <source>
        <dbReference type="Proteomes" id="UP001497535"/>
    </source>
</evidence>
<gene>
    <name evidence="1" type="ORF">MENTE1834_LOCUS29660</name>
</gene>
<protein>
    <submittedName>
        <fullName evidence="1">Uncharacterized protein</fullName>
    </submittedName>
</protein>
<dbReference type="EMBL" id="CAVMJV010000046">
    <property type="protein sequence ID" value="CAK5082383.1"/>
    <property type="molecule type" value="Genomic_DNA"/>
</dbReference>
<organism evidence="1 2">
    <name type="scientific">Meloidogyne enterolobii</name>
    <name type="common">Root-knot nematode worm</name>
    <name type="synonym">Meloidogyne mayaguensis</name>
    <dbReference type="NCBI Taxonomy" id="390850"/>
    <lineage>
        <taxon>Eukaryota</taxon>
        <taxon>Metazoa</taxon>
        <taxon>Ecdysozoa</taxon>
        <taxon>Nematoda</taxon>
        <taxon>Chromadorea</taxon>
        <taxon>Rhabditida</taxon>
        <taxon>Tylenchina</taxon>
        <taxon>Tylenchomorpha</taxon>
        <taxon>Tylenchoidea</taxon>
        <taxon>Meloidogynidae</taxon>
        <taxon>Meloidogyninae</taxon>
        <taxon>Meloidogyne</taxon>
    </lineage>
</organism>
<comment type="caution">
    <text evidence="1">The sequence shown here is derived from an EMBL/GenBank/DDBJ whole genome shotgun (WGS) entry which is preliminary data.</text>
</comment>
<evidence type="ECO:0000313" key="1">
    <source>
        <dbReference type="EMBL" id="CAK5082383.1"/>
    </source>
</evidence>